<evidence type="ECO:0000313" key="2">
    <source>
        <dbReference type="Proteomes" id="UP000184731"/>
    </source>
</evidence>
<sequence>MNMKPMQKTAIKPIPAAKNFNTAHKSSLLARLFGFESQNVVSALRAENQELILMNQRNMESIKSLSDQLAESLSFQQNNIQAISDRLKIMENIPEKQEALHQKIMDSFDRATFFIQNASQDLIQTKSAMLSTQNDYMECSGAIEIAEFMRNFLMSNLLAKQIRIVLQTIMEDKLNTKDTEIHLMKLQKNLQIVQHQAAQINFKLEKYNLKIEDSIWKSYAPDLQTAEVTENCSSEEFFIILKLCQKLGIFDEGEKIKSLVIGETLPAISFFNKDKGAWVVKRRAKVVILKPT</sequence>
<protein>
    <submittedName>
        <fullName evidence="1">Uncharacterized protein</fullName>
    </submittedName>
</protein>
<dbReference type="RefSeq" id="WP_148696641.1">
    <property type="nucleotide sequence ID" value="NZ_CP017834.1"/>
</dbReference>
<gene>
    <name evidence="1" type="ORF">AXG55_02950</name>
</gene>
<keyword evidence="2" id="KW-1185">Reference proteome</keyword>
<dbReference type="OrthoDB" id="5290969at2"/>
<accession>A0A1L4CYA1</accession>
<name>A0A1L4CYA1_9BACT</name>
<dbReference type="KEGG" id="saqi:AXG55_02950"/>
<reference evidence="1 2" key="1">
    <citation type="submission" date="2016-10" db="EMBL/GenBank/DDBJ databases">
        <title>Silvanigrella aquatica sp. nov., isolated from a freshwater lake located in the Black Forest, Germany, description of Silvanigrellaceae fam. nov., Silvanigrellales ord. nov., reclassification of the order Bdellovibrionales in the class Oligoflexia, reclassification of the families Bacteriovoracaceae and Halobacteriovoraceae in the new order Bacteriovoracales ord. nov., and reclassification of the family Pseudobacteriovoracaceae in the order Oligoflexiales.</title>
        <authorList>
            <person name="Hahn M.W."/>
            <person name="Schmidt J."/>
            <person name="Koll U."/>
            <person name="Rohde M."/>
            <person name="Verbag S."/>
            <person name="Pitt A."/>
            <person name="Nakai R."/>
            <person name="Naganuma T."/>
            <person name="Lang E."/>
        </authorList>
    </citation>
    <scope>NUCLEOTIDE SEQUENCE [LARGE SCALE GENOMIC DNA]</scope>
    <source>
        <strain evidence="1 2">MWH-Nonnen-W8red</strain>
    </source>
</reference>
<dbReference type="AlphaFoldDB" id="A0A1L4CYA1"/>
<organism evidence="1 2">
    <name type="scientific">Silvanigrella aquatica</name>
    <dbReference type="NCBI Taxonomy" id="1915309"/>
    <lineage>
        <taxon>Bacteria</taxon>
        <taxon>Pseudomonadati</taxon>
        <taxon>Bdellovibrionota</taxon>
        <taxon>Oligoflexia</taxon>
        <taxon>Silvanigrellales</taxon>
        <taxon>Silvanigrellaceae</taxon>
        <taxon>Silvanigrella</taxon>
    </lineage>
</organism>
<dbReference type="EMBL" id="CP017834">
    <property type="protein sequence ID" value="APJ02929.1"/>
    <property type="molecule type" value="Genomic_DNA"/>
</dbReference>
<dbReference type="Proteomes" id="UP000184731">
    <property type="component" value="Chromosome"/>
</dbReference>
<proteinExistence type="predicted"/>
<evidence type="ECO:0000313" key="1">
    <source>
        <dbReference type="EMBL" id="APJ02929.1"/>
    </source>
</evidence>